<comment type="caution">
    <text evidence="4">The sequence shown here is derived from an EMBL/GenBank/DDBJ whole genome shotgun (WGS) entry which is preliminary data.</text>
</comment>
<dbReference type="RefSeq" id="WP_045956756.1">
    <property type="nucleotide sequence ID" value="NZ_JXXV01000028.1"/>
</dbReference>
<dbReference type="EMBL" id="JXXV01000028">
    <property type="protein sequence ID" value="KJY81873.1"/>
    <property type="molecule type" value="Genomic_DNA"/>
</dbReference>
<organism evidence="4 5">
    <name type="scientific">Vibrio galatheae</name>
    <dbReference type="NCBI Taxonomy" id="579748"/>
    <lineage>
        <taxon>Bacteria</taxon>
        <taxon>Pseudomonadati</taxon>
        <taxon>Pseudomonadota</taxon>
        <taxon>Gammaproteobacteria</taxon>
        <taxon>Vibrionales</taxon>
        <taxon>Vibrionaceae</taxon>
        <taxon>Vibrio</taxon>
    </lineage>
</organism>
<evidence type="ECO:0000259" key="3">
    <source>
        <dbReference type="Pfam" id="PF00582"/>
    </source>
</evidence>
<dbReference type="GO" id="GO:0005737">
    <property type="term" value="C:cytoplasm"/>
    <property type="evidence" value="ECO:0007669"/>
    <property type="project" value="UniProtKB-SubCell"/>
</dbReference>
<dbReference type="PATRIC" id="fig|579748.3.peg.3327"/>
<dbReference type="STRING" id="579748.TW81_16105"/>
<dbReference type="InterPro" id="IPR014729">
    <property type="entry name" value="Rossmann-like_a/b/a_fold"/>
</dbReference>
<dbReference type="PIRSF" id="PIRSF006276">
    <property type="entry name" value="UspA"/>
    <property type="match status" value="1"/>
</dbReference>
<feature type="domain" description="UspA" evidence="3">
    <location>
        <begin position="3"/>
        <end position="138"/>
    </location>
</feature>
<comment type="similarity">
    <text evidence="1 2">Belongs to the universal stress protein A family.</text>
</comment>
<keyword evidence="5" id="KW-1185">Reference proteome</keyword>
<protein>
    <recommendedName>
        <fullName evidence="2">Universal stress protein</fullName>
    </recommendedName>
</protein>
<comment type="subcellular location">
    <subcellularLocation>
        <location evidence="2">Cytoplasm</location>
    </subcellularLocation>
</comment>
<dbReference type="Pfam" id="PF00582">
    <property type="entry name" value="Usp"/>
    <property type="match status" value="1"/>
</dbReference>
<reference evidence="4 5" key="1">
    <citation type="journal article" date="2015" name="BMC Genomics">
        <title>Genome mining reveals unlocked bioactive potential of marine Gram-negative bacteria.</title>
        <authorList>
            <person name="Machado H."/>
            <person name="Sonnenschein E.C."/>
            <person name="Melchiorsen J."/>
            <person name="Gram L."/>
        </authorList>
    </citation>
    <scope>NUCLEOTIDE SEQUENCE [LARGE SCALE GENOMIC DNA]</scope>
    <source>
        <strain evidence="4 5">S2757</strain>
    </source>
</reference>
<evidence type="ECO:0000313" key="4">
    <source>
        <dbReference type="EMBL" id="KJY81873.1"/>
    </source>
</evidence>
<dbReference type="AlphaFoldDB" id="A0A0F4NG78"/>
<dbReference type="OrthoDB" id="9792500at2"/>
<evidence type="ECO:0000256" key="2">
    <source>
        <dbReference type="PIRNR" id="PIRNR006276"/>
    </source>
</evidence>
<dbReference type="Gene3D" id="3.40.50.620">
    <property type="entry name" value="HUPs"/>
    <property type="match status" value="1"/>
</dbReference>
<dbReference type="SUPFAM" id="SSF52402">
    <property type="entry name" value="Adenine nucleotide alpha hydrolases-like"/>
    <property type="match status" value="1"/>
</dbReference>
<keyword evidence="2" id="KW-0963">Cytoplasm</keyword>
<proteinExistence type="inferred from homology"/>
<evidence type="ECO:0000313" key="5">
    <source>
        <dbReference type="Proteomes" id="UP000033673"/>
    </source>
</evidence>
<accession>A0A0F4NG78</accession>
<sequence>MNYRHILVALELEEESKALIDRAVYLAKLTDAQISFVYIDGSHGEIYPELIDLKQTPDEHPFGEHAVEQILAFEAHSPLAIKQILVGTGDLAEKLKDTVAEHNIDLLICGHHHDFWSKIVSHSKHLIDKSPVDILVVPI</sequence>
<dbReference type="Proteomes" id="UP000033673">
    <property type="component" value="Unassembled WGS sequence"/>
</dbReference>
<name>A0A0F4NG78_9VIBR</name>
<dbReference type="InterPro" id="IPR006015">
    <property type="entry name" value="Universal_stress_UspA"/>
</dbReference>
<dbReference type="InterPro" id="IPR006016">
    <property type="entry name" value="UspA"/>
</dbReference>
<gene>
    <name evidence="4" type="ORF">TW81_16105</name>
</gene>
<evidence type="ECO:0000256" key="1">
    <source>
        <dbReference type="ARBA" id="ARBA00008791"/>
    </source>
</evidence>